<keyword evidence="2" id="KW-0472">Membrane</keyword>
<dbReference type="OrthoDB" id="70598at2759"/>
<dbReference type="AlphaFoldDB" id="T0R7K4"/>
<feature type="region of interest" description="Disordered" evidence="1">
    <location>
        <begin position="1"/>
        <end position="60"/>
    </location>
</feature>
<keyword evidence="4" id="KW-1185">Reference proteome</keyword>
<name>T0R7K4_SAPDV</name>
<feature type="compositionally biased region" description="Polar residues" evidence="1">
    <location>
        <begin position="1"/>
        <end position="10"/>
    </location>
</feature>
<keyword evidence="2" id="KW-0812">Transmembrane</keyword>
<evidence type="ECO:0000256" key="1">
    <source>
        <dbReference type="SAM" id="MobiDB-lite"/>
    </source>
</evidence>
<dbReference type="EMBL" id="JH767276">
    <property type="protein sequence ID" value="EQC25452.1"/>
    <property type="molecule type" value="Genomic_DNA"/>
</dbReference>
<feature type="transmembrane region" description="Helical" evidence="2">
    <location>
        <begin position="67"/>
        <end position="88"/>
    </location>
</feature>
<organism evidence="3 4">
    <name type="scientific">Saprolegnia diclina (strain VS20)</name>
    <dbReference type="NCBI Taxonomy" id="1156394"/>
    <lineage>
        <taxon>Eukaryota</taxon>
        <taxon>Sar</taxon>
        <taxon>Stramenopiles</taxon>
        <taxon>Oomycota</taxon>
        <taxon>Saprolegniomycetes</taxon>
        <taxon>Saprolegniales</taxon>
        <taxon>Saprolegniaceae</taxon>
        <taxon>Saprolegnia</taxon>
    </lineage>
</organism>
<dbReference type="OMA" id="WGIGMAF"/>
<evidence type="ECO:0000256" key="2">
    <source>
        <dbReference type="SAM" id="Phobius"/>
    </source>
</evidence>
<dbReference type="Proteomes" id="UP000030762">
    <property type="component" value="Unassembled WGS sequence"/>
</dbReference>
<protein>
    <submittedName>
        <fullName evidence="3">Uncharacterized protein</fullName>
    </submittedName>
</protein>
<dbReference type="VEuPathDB" id="FungiDB:SDRG_16671"/>
<gene>
    <name evidence="3" type="ORF">SDRG_16671</name>
</gene>
<accession>T0R7K4</accession>
<reference evidence="3 4" key="1">
    <citation type="submission" date="2012-04" db="EMBL/GenBank/DDBJ databases">
        <title>The Genome Sequence of Saprolegnia declina VS20.</title>
        <authorList>
            <consortium name="The Broad Institute Genome Sequencing Platform"/>
            <person name="Russ C."/>
            <person name="Nusbaum C."/>
            <person name="Tyler B."/>
            <person name="van West P."/>
            <person name="Dieguez-Uribeondo J."/>
            <person name="de Bruijn I."/>
            <person name="Tripathy S."/>
            <person name="Jiang R."/>
            <person name="Young S.K."/>
            <person name="Zeng Q."/>
            <person name="Gargeya S."/>
            <person name="Fitzgerald M."/>
            <person name="Haas B."/>
            <person name="Abouelleil A."/>
            <person name="Alvarado L."/>
            <person name="Arachchi H.M."/>
            <person name="Berlin A."/>
            <person name="Chapman S.B."/>
            <person name="Goldberg J."/>
            <person name="Griggs A."/>
            <person name="Gujja S."/>
            <person name="Hansen M."/>
            <person name="Howarth C."/>
            <person name="Imamovic A."/>
            <person name="Larimer J."/>
            <person name="McCowen C."/>
            <person name="Montmayeur A."/>
            <person name="Murphy C."/>
            <person name="Neiman D."/>
            <person name="Pearson M."/>
            <person name="Priest M."/>
            <person name="Roberts A."/>
            <person name="Saif S."/>
            <person name="Shea T."/>
            <person name="Sisk P."/>
            <person name="Sykes S."/>
            <person name="Wortman J."/>
            <person name="Nusbaum C."/>
            <person name="Birren B."/>
        </authorList>
    </citation>
    <scope>NUCLEOTIDE SEQUENCE [LARGE SCALE GENOMIC DNA]</scope>
    <source>
        <strain evidence="3 4">VS20</strain>
    </source>
</reference>
<evidence type="ECO:0000313" key="4">
    <source>
        <dbReference type="Proteomes" id="UP000030762"/>
    </source>
</evidence>
<keyword evidence="2" id="KW-1133">Transmembrane helix</keyword>
<dbReference type="InParanoid" id="T0R7K4"/>
<proteinExistence type="predicted"/>
<feature type="compositionally biased region" description="Low complexity" evidence="1">
    <location>
        <begin position="12"/>
        <end position="23"/>
    </location>
</feature>
<dbReference type="RefSeq" id="XP_008621111.1">
    <property type="nucleotide sequence ID" value="XM_008622889.1"/>
</dbReference>
<evidence type="ECO:0000313" key="3">
    <source>
        <dbReference type="EMBL" id="EQC25452.1"/>
    </source>
</evidence>
<sequence>MLRRMVSSSVGRRPLPARRPASASRRKTEKRDALEVAPEVSAPAEHLQTPTEIPQPPTMGQELKSSFLWGIGMAFGFSMLGVVARVFMEAAPKDEPLHMM</sequence>
<dbReference type="GeneID" id="19957398"/>